<dbReference type="PROSITE" id="PS50888">
    <property type="entry name" value="BHLH"/>
    <property type="match status" value="1"/>
</dbReference>
<organism evidence="8 9">
    <name type="scientific">Phlyctema vagabunda</name>
    <dbReference type="NCBI Taxonomy" id="108571"/>
    <lineage>
        <taxon>Eukaryota</taxon>
        <taxon>Fungi</taxon>
        <taxon>Dikarya</taxon>
        <taxon>Ascomycota</taxon>
        <taxon>Pezizomycotina</taxon>
        <taxon>Leotiomycetes</taxon>
        <taxon>Helotiales</taxon>
        <taxon>Dermateaceae</taxon>
        <taxon>Phlyctema</taxon>
    </lineage>
</organism>
<gene>
    <name evidence="8" type="ORF">PVAG01_00695</name>
</gene>
<protein>
    <submittedName>
        <fullName evidence="8">Hlh transcription</fullName>
    </submittedName>
</protein>
<dbReference type="InterPro" id="IPR011598">
    <property type="entry name" value="bHLH_dom"/>
</dbReference>
<keyword evidence="4" id="KW-0804">Transcription</keyword>
<feature type="domain" description="BHLH" evidence="7">
    <location>
        <begin position="401"/>
        <end position="452"/>
    </location>
</feature>
<dbReference type="SUPFAM" id="SSF47459">
    <property type="entry name" value="HLH, helix-loop-helix DNA-binding domain"/>
    <property type="match status" value="1"/>
</dbReference>
<comment type="caution">
    <text evidence="8">The sequence shown here is derived from an EMBL/GenBank/DDBJ whole genome shotgun (WGS) entry which is preliminary data.</text>
</comment>
<proteinExistence type="predicted"/>
<evidence type="ECO:0000256" key="4">
    <source>
        <dbReference type="ARBA" id="ARBA00023163"/>
    </source>
</evidence>
<evidence type="ECO:0000256" key="2">
    <source>
        <dbReference type="ARBA" id="ARBA00023015"/>
    </source>
</evidence>
<keyword evidence="9" id="KW-1185">Reference proteome</keyword>
<evidence type="ECO:0000313" key="9">
    <source>
        <dbReference type="Proteomes" id="UP001629113"/>
    </source>
</evidence>
<dbReference type="PANTHER" id="PTHR15741:SF27">
    <property type="entry name" value="TRANSCRIPTION FACTOR AP-4"/>
    <property type="match status" value="1"/>
</dbReference>
<dbReference type="SMART" id="SM00353">
    <property type="entry name" value="HLH"/>
    <property type="match status" value="1"/>
</dbReference>
<name>A0ABR4PV33_9HELO</name>
<evidence type="ECO:0000256" key="6">
    <source>
        <dbReference type="SAM" id="MobiDB-lite"/>
    </source>
</evidence>
<accession>A0ABR4PV33</accession>
<feature type="compositionally biased region" description="Acidic residues" evidence="6">
    <location>
        <begin position="332"/>
        <end position="342"/>
    </location>
</feature>
<dbReference type="InterPro" id="IPR052207">
    <property type="entry name" value="Max-like/E-box_TFs"/>
</dbReference>
<evidence type="ECO:0000256" key="3">
    <source>
        <dbReference type="ARBA" id="ARBA00023125"/>
    </source>
</evidence>
<sequence>MLLTRHHGMGSSKPSDQEMPFGYTFPDNADTRIPSPVDPPHGPELLDDNDNKYMQTFFNEVGNNAAPYDFDPSFFMEAWEIPPEFVGTASSFGPPPPNISHTQPIATSTGPTMNGLNMDTRAQDGSYHHMDGNLGMHHSMPSTTPDVYRAASTLIGSNPNARHQSMGSETMFSMQQGDNMMHMNGHSMHHPLYPSHRPRSMQDVRPPQELYTLTNYYANPFAADLDPRAISNGADSSRAKGKEVEIKWGSDMGFGSDQGFIPPPGQESVEDVEREHIRRVKSFAPVAESLPINEPIFPARAPSPRRRKSTPTIKTEEDDGRLRKKRKSKFLDEEDEDRDEEVAISSTGRVSASKKRKSISNPIKSPSSPVTEPPPKRRRSNTAAAAAAAAKATRENLSEEQKRENHIKSEQKRRTLIRDGFAALNELVPNLQGGGYSKSTMLLMAAEFLERLLDGNKELETRVAELESSG</sequence>
<feature type="region of interest" description="Disordered" evidence="6">
    <location>
        <begin position="294"/>
        <end position="411"/>
    </location>
</feature>
<evidence type="ECO:0000259" key="7">
    <source>
        <dbReference type="PROSITE" id="PS50888"/>
    </source>
</evidence>
<dbReference type="EMBL" id="JBFCZG010000001">
    <property type="protein sequence ID" value="KAL3427186.1"/>
    <property type="molecule type" value="Genomic_DNA"/>
</dbReference>
<reference evidence="8 9" key="1">
    <citation type="submission" date="2024-06" db="EMBL/GenBank/DDBJ databases">
        <title>Complete genome of Phlyctema vagabunda strain 19-DSS-EL-015.</title>
        <authorList>
            <person name="Fiorenzani C."/>
        </authorList>
    </citation>
    <scope>NUCLEOTIDE SEQUENCE [LARGE SCALE GENOMIC DNA]</scope>
    <source>
        <strain evidence="8 9">19-DSS-EL-015</strain>
    </source>
</reference>
<feature type="region of interest" description="Disordered" evidence="6">
    <location>
        <begin position="251"/>
        <end position="273"/>
    </location>
</feature>
<evidence type="ECO:0000256" key="5">
    <source>
        <dbReference type="ARBA" id="ARBA00023242"/>
    </source>
</evidence>
<feature type="compositionally biased region" description="Low complexity" evidence="6">
    <location>
        <begin position="359"/>
        <end position="369"/>
    </location>
</feature>
<evidence type="ECO:0000313" key="8">
    <source>
        <dbReference type="EMBL" id="KAL3427186.1"/>
    </source>
</evidence>
<dbReference type="InterPro" id="IPR036638">
    <property type="entry name" value="HLH_DNA-bd_sf"/>
</dbReference>
<dbReference type="CDD" id="cd11404">
    <property type="entry name" value="bHLHzip_Mlx_like"/>
    <property type="match status" value="1"/>
</dbReference>
<dbReference type="Proteomes" id="UP001629113">
    <property type="component" value="Unassembled WGS sequence"/>
</dbReference>
<dbReference type="Pfam" id="PF00010">
    <property type="entry name" value="HLH"/>
    <property type="match status" value="1"/>
</dbReference>
<dbReference type="Gene3D" id="4.10.280.10">
    <property type="entry name" value="Helix-loop-helix DNA-binding domain"/>
    <property type="match status" value="1"/>
</dbReference>
<evidence type="ECO:0000256" key="1">
    <source>
        <dbReference type="ARBA" id="ARBA00004123"/>
    </source>
</evidence>
<keyword evidence="3" id="KW-0238">DNA-binding</keyword>
<feature type="region of interest" description="Disordered" evidence="6">
    <location>
        <begin position="1"/>
        <end position="40"/>
    </location>
</feature>
<comment type="subcellular location">
    <subcellularLocation>
        <location evidence="1">Nucleus</location>
    </subcellularLocation>
</comment>
<keyword evidence="5" id="KW-0539">Nucleus</keyword>
<dbReference type="PANTHER" id="PTHR15741">
    <property type="entry name" value="BASIC HELIX-LOOP-HELIX ZIP TRANSCRIPTION FACTOR"/>
    <property type="match status" value="1"/>
</dbReference>
<feature type="compositionally biased region" description="Basic and acidic residues" evidence="6">
    <location>
        <begin position="392"/>
        <end position="411"/>
    </location>
</feature>
<keyword evidence="2" id="KW-0805">Transcription regulation</keyword>